<name>A0ABQ1F2I9_9SPHN</name>
<dbReference type="EMBL" id="BMID01000001">
    <property type="protein sequence ID" value="GFZ96787.1"/>
    <property type="molecule type" value="Genomic_DNA"/>
</dbReference>
<reference evidence="2" key="1">
    <citation type="journal article" date="2019" name="Int. J. Syst. Evol. Microbiol.">
        <title>The Global Catalogue of Microorganisms (GCM) 10K type strain sequencing project: providing services to taxonomists for standard genome sequencing and annotation.</title>
        <authorList>
            <consortium name="The Broad Institute Genomics Platform"/>
            <consortium name="The Broad Institute Genome Sequencing Center for Infectious Disease"/>
            <person name="Wu L."/>
            <person name="Ma J."/>
        </authorList>
    </citation>
    <scope>NUCLEOTIDE SEQUENCE [LARGE SCALE GENOMIC DNA]</scope>
    <source>
        <strain evidence="2">CGMCC 1.15297</strain>
    </source>
</reference>
<proteinExistence type="predicted"/>
<protein>
    <recommendedName>
        <fullName evidence="3">Porin domain-containing protein</fullName>
    </recommendedName>
</protein>
<sequence>MLVLGGAVALLSIPSAILGFSAGFDPARVAASAQSGLDSLSEDVLDPADARTVMLRSLTRTSRGSDLFNVTPGRGEPGSRRANAVAVRLDAATARALQVRSAADAAGTASPMRMSQTAYNLTLPRGTKGLADGAVGLARPADQPLADLQAFKLSPGAKEDSSRFSTRLQIDEQQSAGRAPRTFTGDGEAMVDVGGSYRLSSSVAVTAGVRYTQADRERLVPITGGLKDDQAVYVGTRLKF</sequence>
<evidence type="ECO:0000313" key="1">
    <source>
        <dbReference type="EMBL" id="GFZ96787.1"/>
    </source>
</evidence>
<gene>
    <name evidence="1" type="ORF">GCM10010923_00780</name>
</gene>
<organism evidence="1 2">
    <name type="scientific">Blastomonas marina</name>
    <dbReference type="NCBI Taxonomy" id="1867408"/>
    <lineage>
        <taxon>Bacteria</taxon>
        <taxon>Pseudomonadati</taxon>
        <taxon>Pseudomonadota</taxon>
        <taxon>Alphaproteobacteria</taxon>
        <taxon>Sphingomonadales</taxon>
        <taxon>Sphingomonadaceae</taxon>
        <taxon>Blastomonas</taxon>
    </lineage>
</organism>
<keyword evidence="2" id="KW-1185">Reference proteome</keyword>
<evidence type="ECO:0000313" key="2">
    <source>
        <dbReference type="Proteomes" id="UP000603317"/>
    </source>
</evidence>
<comment type="caution">
    <text evidence="1">The sequence shown here is derived from an EMBL/GenBank/DDBJ whole genome shotgun (WGS) entry which is preliminary data.</text>
</comment>
<evidence type="ECO:0008006" key="3">
    <source>
        <dbReference type="Google" id="ProtNLM"/>
    </source>
</evidence>
<dbReference type="Proteomes" id="UP000603317">
    <property type="component" value="Unassembled WGS sequence"/>
</dbReference>
<accession>A0ABQ1F2I9</accession>